<dbReference type="EMBL" id="GGEC01061823">
    <property type="protein sequence ID" value="MBX42307.1"/>
    <property type="molecule type" value="Transcribed_RNA"/>
</dbReference>
<sequence>MRLHPQPLGIPKEPQSYGHRGTETERQEGLVVELAS</sequence>
<evidence type="ECO:0000256" key="1">
    <source>
        <dbReference type="SAM" id="MobiDB-lite"/>
    </source>
</evidence>
<dbReference type="AlphaFoldDB" id="A0A2P2NIL6"/>
<feature type="region of interest" description="Disordered" evidence="1">
    <location>
        <begin position="1"/>
        <end position="36"/>
    </location>
</feature>
<accession>A0A2P2NIL6</accession>
<evidence type="ECO:0000313" key="2">
    <source>
        <dbReference type="EMBL" id="MBX42307.1"/>
    </source>
</evidence>
<organism evidence="2">
    <name type="scientific">Rhizophora mucronata</name>
    <name type="common">Asiatic mangrove</name>
    <dbReference type="NCBI Taxonomy" id="61149"/>
    <lineage>
        <taxon>Eukaryota</taxon>
        <taxon>Viridiplantae</taxon>
        <taxon>Streptophyta</taxon>
        <taxon>Embryophyta</taxon>
        <taxon>Tracheophyta</taxon>
        <taxon>Spermatophyta</taxon>
        <taxon>Magnoliopsida</taxon>
        <taxon>eudicotyledons</taxon>
        <taxon>Gunneridae</taxon>
        <taxon>Pentapetalae</taxon>
        <taxon>rosids</taxon>
        <taxon>fabids</taxon>
        <taxon>Malpighiales</taxon>
        <taxon>Rhizophoraceae</taxon>
        <taxon>Rhizophora</taxon>
    </lineage>
</organism>
<protein>
    <submittedName>
        <fullName evidence="2">Uncharacterized protein</fullName>
    </submittedName>
</protein>
<name>A0A2P2NIL6_RHIMU</name>
<proteinExistence type="predicted"/>
<reference evidence="2" key="1">
    <citation type="submission" date="2018-02" db="EMBL/GenBank/DDBJ databases">
        <title>Rhizophora mucronata_Transcriptome.</title>
        <authorList>
            <person name="Meera S.P."/>
            <person name="Sreeshan A."/>
            <person name="Augustine A."/>
        </authorList>
    </citation>
    <scope>NUCLEOTIDE SEQUENCE</scope>
    <source>
        <tissue evidence="2">Leaf</tissue>
    </source>
</reference>